<dbReference type="EMBL" id="LUGG01000006">
    <property type="protein sequence ID" value="OBZ73561.1"/>
    <property type="molecule type" value="Genomic_DNA"/>
</dbReference>
<feature type="transmembrane region" description="Helical" evidence="7">
    <location>
        <begin position="119"/>
        <end position="138"/>
    </location>
</feature>
<evidence type="ECO:0000313" key="8">
    <source>
        <dbReference type="EMBL" id="OBZ73561.1"/>
    </source>
</evidence>
<keyword evidence="6 7" id="KW-0472">Membrane</keyword>
<evidence type="ECO:0000256" key="3">
    <source>
        <dbReference type="ARBA" id="ARBA00022448"/>
    </source>
</evidence>
<comment type="subcellular location">
    <subcellularLocation>
        <location evidence="1">Membrane</location>
        <topology evidence="1">Multi-pass membrane protein</topology>
    </subcellularLocation>
</comment>
<dbReference type="InterPro" id="IPR052221">
    <property type="entry name" value="SLC35F_Transporter"/>
</dbReference>
<feature type="transmembrane region" description="Helical" evidence="7">
    <location>
        <begin position="355"/>
        <end position="374"/>
    </location>
</feature>
<dbReference type="Proteomes" id="UP000092993">
    <property type="component" value="Unassembled WGS sequence"/>
</dbReference>
<evidence type="ECO:0000313" key="9">
    <source>
        <dbReference type="Proteomes" id="UP000092993"/>
    </source>
</evidence>
<keyword evidence="3" id="KW-0813">Transport</keyword>
<comment type="caution">
    <text evidence="8">The sequence shown here is derived from an EMBL/GenBank/DDBJ whole genome shotgun (WGS) entry which is preliminary data.</text>
</comment>
<dbReference type="OrthoDB" id="429955at2759"/>
<dbReference type="STRING" id="5627.A0A1C7M9I2"/>
<dbReference type="PANTHER" id="PTHR14233:SF4">
    <property type="entry name" value="SOLUTE CARRIER FAMILY 35 MEMBER F2"/>
    <property type="match status" value="1"/>
</dbReference>
<proteinExistence type="inferred from homology"/>
<evidence type="ECO:0000256" key="2">
    <source>
        <dbReference type="ARBA" id="ARBA00007863"/>
    </source>
</evidence>
<dbReference type="OMA" id="FQFICFG"/>
<reference evidence="8 9" key="1">
    <citation type="submission" date="2016-03" db="EMBL/GenBank/DDBJ databases">
        <title>Whole genome sequencing of Grifola frondosa 9006-11.</title>
        <authorList>
            <person name="Min B."/>
            <person name="Park H."/>
            <person name="Kim J.-G."/>
            <person name="Cho H."/>
            <person name="Oh Y.-L."/>
            <person name="Kong W.-S."/>
            <person name="Choi I.-G."/>
        </authorList>
    </citation>
    <scope>NUCLEOTIDE SEQUENCE [LARGE SCALE GENOMIC DNA]</scope>
    <source>
        <strain evidence="8 9">9006-11</strain>
    </source>
</reference>
<keyword evidence="5 7" id="KW-1133">Transmembrane helix</keyword>
<accession>A0A1C7M9I2</accession>
<dbReference type="InterPro" id="IPR009262">
    <property type="entry name" value="SLC35_F1/F2/F6"/>
</dbReference>
<sequence length="406" mass="45573">MAMSTLSPLSPIDSKKSFIDETVELSAADVDSVTYARPLLTTPLSVALPRVYGGALRVCGRSGSFCLLSPARWCRYVNVHERHNYRAGDAELVPAHDTNVFLVSDLGIVWDIREVLRCFARYFSLFVIYTPYTIYQYGFKGWGKMLYKDGWKYFILAACDVEGNFLVVKAYEYTTLLSCMLLDAWAIPVCILFSWIYMLRNITSQLLGVVICVGGLGMLVASDELTDKDWPALSRAKGDVFMLVGASLYGFTNATEEFFVRKSPLYEVVGQLGMWGTLINGIQMAGLEHAAMRTASWNGKTIGLLVAYTGAMFILYTVAPILYRMASSAYYNLSLLSSDFYGLLFGLFLFHYHVYWLYFIAFAVVIIGLIIYFWCATPEQQGKVDPRAPEYVERRIDAGDIVVGQV</sequence>
<keyword evidence="9" id="KW-1185">Reference proteome</keyword>
<evidence type="ECO:0000256" key="5">
    <source>
        <dbReference type="ARBA" id="ARBA00022989"/>
    </source>
</evidence>
<feature type="transmembrane region" description="Helical" evidence="7">
    <location>
        <begin position="302"/>
        <end position="323"/>
    </location>
</feature>
<evidence type="ECO:0000256" key="1">
    <source>
        <dbReference type="ARBA" id="ARBA00004141"/>
    </source>
</evidence>
<feature type="transmembrane region" description="Helical" evidence="7">
    <location>
        <begin position="202"/>
        <end position="221"/>
    </location>
</feature>
<feature type="transmembrane region" description="Helical" evidence="7">
    <location>
        <begin position="175"/>
        <end position="196"/>
    </location>
</feature>
<dbReference type="AlphaFoldDB" id="A0A1C7M9I2"/>
<dbReference type="GO" id="GO:0016020">
    <property type="term" value="C:membrane"/>
    <property type="evidence" value="ECO:0007669"/>
    <property type="project" value="UniProtKB-SubCell"/>
</dbReference>
<dbReference type="Pfam" id="PF06027">
    <property type="entry name" value="SLC35F"/>
    <property type="match status" value="1"/>
</dbReference>
<evidence type="ECO:0000256" key="4">
    <source>
        <dbReference type="ARBA" id="ARBA00022692"/>
    </source>
</evidence>
<dbReference type="GO" id="GO:0022857">
    <property type="term" value="F:transmembrane transporter activity"/>
    <property type="evidence" value="ECO:0007669"/>
    <property type="project" value="InterPro"/>
</dbReference>
<feature type="transmembrane region" description="Helical" evidence="7">
    <location>
        <begin position="329"/>
        <end position="350"/>
    </location>
</feature>
<evidence type="ECO:0000256" key="6">
    <source>
        <dbReference type="ARBA" id="ARBA00023136"/>
    </source>
</evidence>
<evidence type="ECO:0008006" key="10">
    <source>
        <dbReference type="Google" id="ProtNLM"/>
    </source>
</evidence>
<keyword evidence="4 7" id="KW-0812">Transmembrane</keyword>
<name>A0A1C7M9I2_GRIFR</name>
<gene>
    <name evidence="8" type="ORF">A0H81_06025</name>
</gene>
<evidence type="ECO:0000256" key="7">
    <source>
        <dbReference type="SAM" id="Phobius"/>
    </source>
</evidence>
<organism evidence="8 9">
    <name type="scientific">Grifola frondosa</name>
    <name type="common">Maitake</name>
    <name type="synonym">Polyporus frondosus</name>
    <dbReference type="NCBI Taxonomy" id="5627"/>
    <lineage>
        <taxon>Eukaryota</taxon>
        <taxon>Fungi</taxon>
        <taxon>Dikarya</taxon>
        <taxon>Basidiomycota</taxon>
        <taxon>Agaricomycotina</taxon>
        <taxon>Agaricomycetes</taxon>
        <taxon>Polyporales</taxon>
        <taxon>Grifolaceae</taxon>
        <taxon>Grifola</taxon>
    </lineage>
</organism>
<dbReference type="PANTHER" id="PTHR14233">
    <property type="entry name" value="DUF914-RELATED"/>
    <property type="match status" value="1"/>
</dbReference>
<comment type="similarity">
    <text evidence="2">Belongs to the SLC35F solute transporter family.</text>
</comment>
<protein>
    <recommendedName>
        <fullName evidence="10">DUF914-domain-containing protein</fullName>
    </recommendedName>
</protein>